<evidence type="ECO:0000313" key="1">
    <source>
        <dbReference type="EMBL" id="ADU29829.1"/>
    </source>
</evidence>
<dbReference type="Gene3D" id="1.10.287.1100">
    <property type="entry name" value="Sporulation inhibitor A"/>
    <property type="match status" value="1"/>
</dbReference>
<organism evidence="1 2">
    <name type="scientific">Evansella cellulosilytica (strain ATCC 21833 / DSM 2522 / FERM P-1141 / JCM 9156 / N-4)</name>
    <name type="common">Bacillus cellulosilyticus</name>
    <dbReference type="NCBI Taxonomy" id="649639"/>
    <lineage>
        <taxon>Bacteria</taxon>
        <taxon>Bacillati</taxon>
        <taxon>Bacillota</taxon>
        <taxon>Bacilli</taxon>
        <taxon>Bacillales</taxon>
        <taxon>Bacillaceae</taxon>
        <taxon>Evansella</taxon>
    </lineage>
</organism>
<evidence type="ECO:0000313" key="2">
    <source>
        <dbReference type="Proteomes" id="UP000001401"/>
    </source>
</evidence>
<dbReference type="InterPro" id="IPR036916">
    <property type="entry name" value="Sda_sf"/>
</dbReference>
<accession>E6TW06</accession>
<protein>
    <submittedName>
        <fullName evidence="1">Sporulation inhibitor A</fullName>
    </submittedName>
</protein>
<name>E6TW06_EVAC2</name>
<gene>
    <name evidence="1" type="ordered locus">Bcell_1566</name>
</gene>
<dbReference type="KEGG" id="bco:Bcell_1566"/>
<keyword evidence="2" id="KW-1185">Reference proteome</keyword>
<dbReference type="Proteomes" id="UP000001401">
    <property type="component" value="Chromosome"/>
</dbReference>
<dbReference type="InterPro" id="IPR015064">
    <property type="entry name" value="Sda"/>
</dbReference>
<dbReference type="STRING" id="649639.Bcell_1566"/>
<dbReference type="EMBL" id="CP002394">
    <property type="protein sequence ID" value="ADU29829.1"/>
    <property type="molecule type" value="Genomic_DNA"/>
</dbReference>
<dbReference type="HOGENOM" id="CLU_197451_0_1_9"/>
<dbReference type="SUPFAM" id="SSF100985">
    <property type="entry name" value="Sporulation inhibitor Sda"/>
    <property type="match status" value="1"/>
</dbReference>
<dbReference type="Pfam" id="PF08970">
    <property type="entry name" value="Sda"/>
    <property type="match status" value="1"/>
</dbReference>
<proteinExistence type="predicted"/>
<dbReference type="AlphaFoldDB" id="E6TW06"/>
<reference evidence="1 2" key="1">
    <citation type="submission" date="2010-12" db="EMBL/GenBank/DDBJ databases">
        <title>Complete sequence of Bacillus cellulosilyticus DSM 2522.</title>
        <authorList>
            <consortium name="US DOE Joint Genome Institute"/>
            <person name="Lucas S."/>
            <person name="Copeland A."/>
            <person name="Lapidus A."/>
            <person name="Cheng J.-F."/>
            <person name="Bruce D."/>
            <person name="Goodwin L."/>
            <person name="Pitluck S."/>
            <person name="Chertkov O."/>
            <person name="Detter J.C."/>
            <person name="Han C."/>
            <person name="Tapia R."/>
            <person name="Land M."/>
            <person name="Hauser L."/>
            <person name="Jeffries C."/>
            <person name="Kyrpides N."/>
            <person name="Ivanova N."/>
            <person name="Mikhailova N."/>
            <person name="Brumm P."/>
            <person name="Mead D."/>
            <person name="Woyke T."/>
        </authorList>
    </citation>
    <scope>NUCLEOTIDE SEQUENCE [LARGE SCALE GENOMIC DNA]</scope>
    <source>
        <strain evidence="2">ATCC 21833 / DSM 2522 / FERM P-1141 / JCM 9156 / N-4</strain>
    </source>
</reference>
<sequence>MRRRGAMRYLSDDLLMETYRKARELQLSEDFITLIRQEIERRSRKDKQSITS</sequence>